<proteinExistence type="predicted"/>
<name>A0A8T2UVR4_CERRI</name>
<evidence type="ECO:0000313" key="8">
    <source>
        <dbReference type="EMBL" id="KAH7439362.1"/>
    </source>
</evidence>
<gene>
    <name evidence="8" type="ORF">KP509_04G057600</name>
</gene>
<dbReference type="PRINTS" id="PR00367">
    <property type="entry name" value="ETHRSPELEMNT"/>
</dbReference>
<feature type="domain" description="AP2/ERF" evidence="7">
    <location>
        <begin position="80"/>
        <end position="137"/>
    </location>
</feature>
<feature type="region of interest" description="Disordered" evidence="6">
    <location>
        <begin position="213"/>
        <end position="233"/>
    </location>
</feature>
<accession>A0A8T2UVR4</accession>
<dbReference type="InterPro" id="IPR036955">
    <property type="entry name" value="AP2/ERF_dom_sf"/>
</dbReference>
<reference evidence="8" key="1">
    <citation type="submission" date="2021-08" db="EMBL/GenBank/DDBJ databases">
        <title>WGS assembly of Ceratopteris richardii.</title>
        <authorList>
            <person name="Marchant D.B."/>
            <person name="Chen G."/>
            <person name="Jenkins J."/>
            <person name="Shu S."/>
            <person name="Leebens-Mack J."/>
            <person name="Grimwood J."/>
            <person name="Schmutz J."/>
            <person name="Soltis P."/>
            <person name="Soltis D."/>
            <person name="Chen Z.-H."/>
        </authorList>
    </citation>
    <scope>NUCLEOTIDE SEQUENCE</scope>
    <source>
        <strain evidence="8">Whitten #5841</strain>
        <tissue evidence="8">Leaf</tissue>
    </source>
</reference>
<dbReference type="OrthoDB" id="1931746at2759"/>
<dbReference type="Pfam" id="PF00847">
    <property type="entry name" value="AP2"/>
    <property type="match status" value="1"/>
</dbReference>
<dbReference type="PROSITE" id="PS51032">
    <property type="entry name" value="AP2_ERF"/>
    <property type="match status" value="1"/>
</dbReference>
<dbReference type="Gene3D" id="3.30.730.10">
    <property type="entry name" value="AP2/ERF domain"/>
    <property type="match status" value="1"/>
</dbReference>
<dbReference type="PANTHER" id="PTHR31190:SF142">
    <property type="entry name" value="ETHYLENE-RESPONSIVE TRANSCRIPTION FACTOR RAP2-3"/>
    <property type="match status" value="1"/>
</dbReference>
<dbReference type="EMBL" id="CM035409">
    <property type="protein sequence ID" value="KAH7439361.1"/>
    <property type="molecule type" value="Genomic_DNA"/>
</dbReference>
<dbReference type="GO" id="GO:0009873">
    <property type="term" value="P:ethylene-activated signaling pathway"/>
    <property type="evidence" value="ECO:0007669"/>
    <property type="project" value="InterPro"/>
</dbReference>
<evidence type="ECO:0000259" key="7">
    <source>
        <dbReference type="PROSITE" id="PS51032"/>
    </source>
</evidence>
<dbReference type="GO" id="GO:0003700">
    <property type="term" value="F:DNA-binding transcription factor activity"/>
    <property type="evidence" value="ECO:0007669"/>
    <property type="project" value="InterPro"/>
</dbReference>
<dbReference type="InterPro" id="IPR044808">
    <property type="entry name" value="ERF_plant"/>
</dbReference>
<evidence type="ECO:0000256" key="2">
    <source>
        <dbReference type="ARBA" id="ARBA00023015"/>
    </source>
</evidence>
<protein>
    <recommendedName>
        <fullName evidence="7">AP2/ERF domain-containing protein</fullName>
    </recommendedName>
</protein>
<dbReference type="CDD" id="cd00018">
    <property type="entry name" value="AP2"/>
    <property type="match status" value="1"/>
</dbReference>
<evidence type="ECO:0000256" key="5">
    <source>
        <dbReference type="ARBA" id="ARBA00023242"/>
    </source>
</evidence>
<dbReference type="PANTHER" id="PTHR31190">
    <property type="entry name" value="DNA-BINDING DOMAIN"/>
    <property type="match status" value="1"/>
</dbReference>
<evidence type="ECO:0000256" key="6">
    <source>
        <dbReference type="SAM" id="MobiDB-lite"/>
    </source>
</evidence>
<organism evidence="8 9">
    <name type="scientific">Ceratopteris richardii</name>
    <name type="common">Triangle waterfern</name>
    <dbReference type="NCBI Taxonomy" id="49495"/>
    <lineage>
        <taxon>Eukaryota</taxon>
        <taxon>Viridiplantae</taxon>
        <taxon>Streptophyta</taxon>
        <taxon>Embryophyta</taxon>
        <taxon>Tracheophyta</taxon>
        <taxon>Polypodiopsida</taxon>
        <taxon>Polypodiidae</taxon>
        <taxon>Polypodiales</taxon>
        <taxon>Pteridineae</taxon>
        <taxon>Pteridaceae</taxon>
        <taxon>Parkerioideae</taxon>
        <taxon>Ceratopteris</taxon>
    </lineage>
</organism>
<keyword evidence="3" id="KW-0238">DNA-binding</keyword>
<dbReference type="EMBL" id="CM035409">
    <property type="protein sequence ID" value="KAH7439362.1"/>
    <property type="molecule type" value="Genomic_DNA"/>
</dbReference>
<evidence type="ECO:0000256" key="3">
    <source>
        <dbReference type="ARBA" id="ARBA00023125"/>
    </source>
</evidence>
<dbReference type="FunFam" id="3.30.730.10:FF:000001">
    <property type="entry name" value="Ethylene-responsive transcription factor 2"/>
    <property type="match status" value="1"/>
</dbReference>
<evidence type="ECO:0000256" key="1">
    <source>
        <dbReference type="ARBA" id="ARBA00004123"/>
    </source>
</evidence>
<keyword evidence="4" id="KW-0804">Transcription</keyword>
<keyword evidence="9" id="KW-1185">Reference proteome</keyword>
<dbReference type="InterPro" id="IPR001471">
    <property type="entry name" value="AP2/ERF_dom"/>
</dbReference>
<evidence type="ECO:0000256" key="4">
    <source>
        <dbReference type="ARBA" id="ARBA00023163"/>
    </source>
</evidence>
<comment type="subcellular location">
    <subcellularLocation>
        <location evidence="1">Nucleus</location>
    </subcellularLocation>
</comment>
<keyword evidence="5" id="KW-0539">Nucleus</keyword>
<comment type="caution">
    <text evidence="8">The sequence shown here is derived from an EMBL/GenBank/DDBJ whole genome shotgun (WGS) entry which is preliminary data.</text>
</comment>
<evidence type="ECO:0000313" key="9">
    <source>
        <dbReference type="Proteomes" id="UP000825935"/>
    </source>
</evidence>
<dbReference type="SUPFAM" id="SSF54171">
    <property type="entry name" value="DNA-binding domain"/>
    <property type="match status" value="1"/>
</dbReference>
<keyword evidence="2" id="KW-0805">Transcription regulation</keyword>
<dbReference type="AlphaFoldDB" id="A0A8T2UVR4"/>
<dbReference type="Proteomes" id="UP000825935">
    <property type="component" value="Chromosome 4"/>
</dbReference>
<dbReference type="GO" id="GO:0003677">
    <property type="term" value="F:DNA binding"/>
    <property type="evidence" value="ECO:0007669"/>
    <property type="project" value="UniProtKB-KW"/>
</dbReference>
<dbReference type="InterPro" id="IPR016177">
    <property type="entry name" value="DNA-bd_dom_sf"/>
</dbReference>
<dbReference type="GO" id="GO:0005634">
    <property type="term" value="C:nucleus"/>
    <property type="evidence" value="ECO:0007669"/>
    <property type="project" value="UniProtKB-SubCell"/>
</dbReference>
<sequence>MCWGSAVQNCSSDNGLNARDILKHANFKSLLYDFDNISSYKADDEDVKPNITLPVFFFPLQGWETPTPLQKSSARKRKHVYRGIRQRPWGKWAAEIRDPHKGVRVWLGTYDTAEEAARAYDAAARKIRGKKAKVNFGTDWKPQMSKGASLRNSSLNEMQATAQPSKTISHLNLLPSSMLKSKKKALSPAVAVLSGLPSKMQFANNSLSPISSSQTNGVHVSLAPGRDSKPTIREASSADGCLWSLKSSKYKDWEFGSLLNKKSNSLASGKLDRNEASVPVPNKLVPQQFPVLSDCSEAGPCNCATSDSTCGALNSSMVSSTTCSTMKAVPHKSPSSSSIISAAPKSSKNVSNFPESTYSSVFNIPNAEQVLDKNLINYLSEDTGDLKLSGSQGSISAGKAWGAADEMMNNKKNMNFFASINGSMENDFTDDDDESDGAISSNSVMKPKAAGTLDDNFRFDLEHDAILDVSVGEGSENCEQEASMLETSFLCGLEGSDEEEMLDEFWNSVPLSEDPPLVQQLPPCTSAMFLDGSFLDNDNALSLWSFEDVAAF</sequence>
<dbReference type="SMART" id="SM00380">
    <property type="entry name" value="AP2"/>
    <property type="match status" value="1"/>
</dbReference>